<dbReference type="Pfam" id="PF01408">
    <property type="entry name" value="GFO_IDH_MocA"/>
    <property type="match status" value="1"/>
</dbReference>
<dbReference type="STRING" id="216942.SLITO_v1c03970"/>
<dbReference type="InterPro" id="IPR036291">
    <property type="entry name" value="NAD(P)-bd_dom_sf"/>
</dbReference>
<dbReference type="PANTHER" id="PTHR43054:SF1">
    <property type="entry name" value="SCYLLO-INOSITOL 2-DEHYDROGENASE (NADP(+)) IOLU"/>
    <property type="match status" value="1"/>
</dbReference>
<dbReference type="SUPFAM" id="SSF51735">
    <property type="entry name" value="NAD(P)-binding Rossmann-fold domains"/>
    <property type="match status" value="1"/>
</dbReference>
<dbReference type="RefSeq" id="WP_075058144.1">
    <property type="nucleotide sequence ID" value="NZ_CP012357.1"/>
</dbReference>
<feature type="domain" description="GFO/IDH/MocA-like oxidoreductase" evidence="2">
    <location>
        <begin position="164"/>
        <end position="234"/>
    </location>
</feature>
<dbReference type="OrthoDB" id="9815825at2"/>
<evidence type="ECO:0000259" key="2">
    <source>
        <dbReference type="Pfam" id="PF22725"/>
    </source>
</evidence>
<sequence length="323" mass="36890">MIKFGTIGTSKIVEDFIKATLTSSLVKVSCCYSRDKTKARELINKYSIYATSANKFETLVDEVDAVYIASPNGMHYEQAKYFLLQQKHVLLEKPLTLDYKQAIELSEIANKNKVIFMEAYKTIHLPQFRHLIEFTKSFQPFMVNLNLNKVTSRINNLKNRIIDNIFDYNLGRGSTYDLLVYPVELSVALFGDVEIVKALGQKLDNKSGLNDCVILKHKSGVLVNITCSKVSNGTISNEILSDGITLSFEDVINIKSIKIHKYDNNSVNEIDFQLEENNLVYEIMVFAKMINENDFALRDYLIKISLEALRTLNRVEEDQLNRG</sequence>
<evidence type="ECO:0000259" key="1">
    <source>
        <dbReference type="Pfam" id="PF01408"/>
    </source>
</evidence>
<dbReference type="Pfam" id="PF22725">
    <property type="entry name" value="GFO_IDH_MocA_C3"/>
    <property type="match status" value="1"/>
</dbReference>
<evidence type="ECO:0000313" key="4">
    <source>
        <dbReference type="Proteomes" id="UP000067476"/>
    </source>
</evidence>
<protein>
    <submittedName>
        <fullName evidence="3">Oxioreductase</fullName>
    </submittedName>
</protein>
<accession>A0A0K1W146</accession>
<dbReference type="InterPro" id="IPR055170">
    <property type="entry name" value="GFO_IDH_MocA-like_dom"/>
</dbReference>
<organism evidence="3 4">
    <name type="scientific">Spiroplasma litorale</name>
    <dbReference type="NCBI Taxonomy" id="216942"/>
    <lineage>
        <taxon>Bacteria</taxon>
        <taxon>Bacillati</taxon>
        <taxon>Mycoplasmatota</taxon>
        <taxon>Mollicutes</taxon>
        <taxon>Entomoplasmatales</taxon>
        <taxon>Spiroplasmataceae</taxon>
        <taxon>Spiroplasma</taxon>
    </lineage>
</organism>
<feature type="domain" description="Gfo/Idh/MocA-like oxidoreductase N-terminal" evidence="1">
    <location>
        <begin position="2"/>
        <end position="119"/>
    </location>
</feature>
<dbReference type="Gene3D" id="3.30.360.10">
    <property type="entry name" value="Dihydrodipicolinate Reductase, domain 2"/>
    <property type="match status" value="1"/>
</dbReference>
<dbReference type="AlphaFoldDB" id="A0A0K1W146"/>
<dbReference type="EMBL" id="CP012357">
    <property type="protein sequence ID" value="AKX34050.1"/>
    <property type="molecule type" value="Genomic_DNA"/>
</dbReference>
<keyword evidence="4" id="KW-1185">Reference proteome</keyword>
<dbReference type="PANTHER" id="PTHR43054">
    <property type="match status" value="1"/>
</dbReference>
<evidence type="ECO:0000313" key="3">
    <source>
        <dbReference type="EMBL" id="AKX34050.1"/>
    </source>
</evidence>
<dbReference type="KEGG" id="sll:SLITO_v1c03970"/>
<dbReference type="Proteomes" id="UP000067476">
    <property type="component" value="Chromosome"/>
</dbReference>
<dbReference type="Gene3D" id="3.40.50.720">
    <property type="entry name" value="NAD(P)-binding Rossmann-like Domain"/>
    <property type="match status" value="1"/>
</dbReference>
<gene>
    <name evidence="3" type="ORF">SLITO_v1c03970</name>
</gene>
<proteinExistence type="predicted"/>
<dbReference type="InterPro" id="IPR000683">
    <property type="entry name" value="Gfo/Idh/MocA-like_OxRdtase_N"/>
</dbReference>
<name>A0A0K1W146_9MOLU</name>
<reference evidence="3 4" key="1">
    <citation type="journal article" date="2015" name="Genome Announc.">
        <title>Complete Genome Sequence of Spiroplasma litorale TN-1T (DSM 21781), a Bacterium Isolated from a Green-Eyed Horsefly (Tabanus nigrovittatus).</title>
        <authorList>
            <person name="Lo W.S."/>
            <person name="Lai Y.C."/>
            <person name="Lien Y.W."/>
            <person name="Wang T.H."/>
            <person name="Kuo C.H."/>
        </authorList>
    </citation>
    <scope>NUCLEOTIDE SEQUENCE [LARGE SCALE GENOMIC DNA]</scope>
    <source>
        <strain evidence="3 4">TN-1</strain>
    </source>
</reference>
<dbReference type="GO" id="GO:0000166">
    <property type="term" value="F:nucleotide binding"/>
    <property type="evidence" value="ECO:0007669"/>
    <property type="project" value="InterPro"/>
</dbReference>
<dbReference type="SUPFAM" id="SSF55347">
    <property type="entry name" value="Glyceraldehyde-3-phosphate dehydrogenase-like, C-terminal domain"/>
    <property type="match status" value="1"/>
</dbReference>
<dbReference type="PATRIC" id="fig|216942.3.peg.400"/>